<keyword evidence="3" id="KW-0694">RNA-binding</keyword>
<proteinExistence type="inferred from homology"/>
<dbReference type="InterPro" id="IPR035980">
    <property type="entry name" value="Ribosomal_bS6_sf"/>
</dbReference>
<organism evidence="4 5">
    <name type="scientific">Candidatus Giovannonibacteria bacterium GW2011_GWB1_47_6b</name>
    <dbReference type="NCBI Taxonomy" id="1618655"/>
    <lineage>
        <taxon>Bacteria</taxon>
        <taxon>Candidatus Giovannoniibacteriota</taxon>
    </lineage>
</organism>
<gene>
    <name evidence="3" type="primary">rpsF</name>
    <name evidence="4" type="ORF">UY02_C0005G0002</name>
</gene>
<dbReference type="Gene3D" id="3.30.70.60">
    <property type="match status" value="1"/>
</dbReference>
<reference evidence="4 5" key="1">
    <citation type="journal article" date="2015" name="Nature">
        <title>rRNA introns, odd ribosomes, and small enigmatic genomes across a large radiation of phyla.</title>
        <authorList>
            <person name="Brown C.T."/>
            <person name="Hug L.A."/>
            <person name="Thomas B.C."/>
            <person name="Sharon I."/>
            <person name="Castelle C.J."/>
            <person name="Singh A."/>
            <person name="Wilkins M.J."/>
            <person name="Williams K.H."/>
            <person name="Banfield J.F."/>
        </authorList>
    </citation>
    <scope>NUCLEOTIDE SEQUENCE [LARGE SCALE GENOMIC DNA]</scope>
</reference>
<evidence type="ECO:0000256" key="2">
    <source>
        <dbReference type="ARBA" id="ARBA00035294"/>
    </source>
</evidence>
<dbReference type="GO" id="GO:0005840">
    <property type="term" value="C:ribosome"/>
    <property type="evidence" value="ECO:0007669"/>
    <property type="project" value="UniProtKB-KW"/>
</dbReference>
<dbReference type="GO" id="GO:1990904">
    <property type="term" value="C:ribonucleoprotein complex"/>
    <property type="evidence" value="ECO:0007669"/>
    <property type="project" value="UniProtKB-KW"/>
</dbReference>
<dbReference type="GO" id="GO:0019843">
    <property type="term" value="F:rRNA binding"/>
    <property type="evidence" value="ECO:0007669"/>
    <property type="project" value="UniProtKB-UniRule"/>
</dbReference>
<sequence length="127" mass="14264">MSDESQKEYEIAFLLSSLEAEKDLEGALRQNHAEFTYQKSATEQHLAYPIKKHNSAYFGFYNFKTEPANIKLIKDALALNANVLRFMIITPPVKIASAAPQARPEKKPAAAVVSNQALEEKLEEILK</sequence>
<name>A0A0G1T5X9_9BACT</name>
<dbReference type="InterPro" id="IPR020814">
    <property type="entry name" value="Ribosomal_S6_plastid/chlpt"/>
</dbReference>
<comment type="similarity">
    <text evidence="1 3">Belongs to the bacterial ribosomal protein bS6 family.</text>
</comment>
<protein>
    <recommendedName>
        <fullName evidence="2 3">Small ribosomal subunit protein bS6</fullName>
    </recommendedName>
</protein>
<keyword evidence="3 4" id="KW-0689">Ribosomal protein</keyword>
<dbReference type="InterPro" id="IPR014717">
    <property type="entry name" value="Transl_elong_EF1B/ribsomal_bS6"/>
</dbReference>
<dbReference type="Pfam" id="PF01250">
    <property type="entry name" value="Ribosomal_S6"/>
    <property type="match status" value="1"/>
</dbReference>
<comment type="function">
    <text evidence="3">Binds together with bS18 to 16S ribosomal RNA.</text>
</comment>
<evidence type="ECO:0000256" key="1">
    <source>
        <dbReference type="ARBA" id="ARBA00009512"/>
    </source>
</evidence>
<dbReference type="EMBL" id="LCOK01000005">
    <property type="protein sequence ID" value="KKU77186.1"/>
    <property type="molecule type" value="Genomic_DNA"/>
</dbReference>
<dbReference type="InterPro" id="IPR000529">
    <property type="entry name" value="Ribosomal_bS6"/>
</dbReference>
<dbReference type="GO" id="GO:0003735">
    <property type="term" value="F:structural constituent of ribosome"/>
    <property type="evidence" value="ECO:0007669"/>
    <property type="project" value="InterPro"/>
</dbReference>
<dbReference type="NCBIfam" id="TIGR00166">
    <property type="entry name" value="S6"/>
    <property type="match status" value="1"/>
</dbReference>
<evidence type="ECO:0000313" key="4">
    <source>
        <dbReference type="EMBL" id="KKU77186.1"/>
    </source>
</evidence>
<evidence type="ECO:0000256" key="3">
    <source>
        <dbReference type="HAMAP-Rule" id="MF_00360"/>
    </source>
</evidence>
<accession>A0A0G1T5X9</accession>
<dbReference type="AlphaFoldDB" id="A0A0G1T5X9"/>
<dbReference type="SUPFAM" id="SSF54995">
    <property type="entry name" value="Ribosomal protein S6"/>
    <property type="match status" value="1"/>
</dbReference>
<dbReference type="HAMAP" id="MF_00360">
    <property type="entry name" value="Ribosomal_bS6"/>
    <property type="match status" value="1"/>
</dbReference>
<comment type="caution">
    <text evidence="4">The sequence shown here is derived from an EMBL/GenBank/DDBJ whole genome shotgun (WGS) entry which is preliminary data.</text>
</comment>
<dbReference type="CDD" id="cd00473">
    <property type="entry name" value="bS6"/>
    <property type="match status" value="1"/>
</dbReference>
<dbReference type="Proteomes" id="UP000034682">
    <property type="component" value="Unassembled WGS sequence"/>
</dbReference>
<keyword evidence="3" id="KW-0687">Ribonucleoprotein</keyword>
<keyword evidence="3" id="KW-0699">rRNA-binding</keyword>
<dbReference type="GO" id="GO:0006412">
    <property type="term" value="P:translation"/>
    <property type="evidence" value="ECO:0007669"/>
    <property type="project" value="UniProtKB-UniRule"/>
</dbReference>
<evidence type="ECO:0000313" key="5">
    <source>
        <dbReference type="Proteomes" id="UP000034682"/>
    </source>
</evidence>